<sequence length="129" mass="14860">ANKITELNTKNNTYFQQQIEELENDKSLLISRNKALTETLQEVEVQLGKENQLRLELTATFEYYDKEKEELVTKLEGQVKKLTQENNSLQLKKSAELSPTLTEKCYRNTETQTEFNESSAHGSNSSLLL</sequence>
<accession>A0A1B6H9S8</accession>
<dbReference type="EMBL" id="GECU01036201">
    <property type="protein sequence ID" value="JAS71505.1"/>
    <property type="molecule type" value="Transcribed_RNA"/>
</dbReference>
<feature type="coiled-coil region" evidence="1">
    <location>
        <begin position="19"/>
        <end position="92"/>
    </location>
</feature>
<evidence type="ECO:0000256" key="1">
    <source>
        <dbReference type="SAM" id="Coils"/>
    </source>
</evidence>
<dbReference type="AlphaFoldDB" id="A0A1B6H9S8"/>
<feature type="non-terminal residue" evidence="2">
    <location>
        <position position="1"/>
    </location>
</feature>
<keyword evidence="1" id="KW-0175">Coiled coil</keyword>
<protein>
    <submittedName>
        <fullName evidence="2">Uncharacterized protein</fullName>
    </submittedName>
</protein>
<evidence type="ECO:0000313" key="2">
    <source>
        <dbReference type="EMBL" id="JAS71505.1"/>
    </source>
</evidence>
<reference evidence="2" key="1">
    <citation type="submission" date="2015-11" db="EMBL/GenBank/DDBJ databases">
        <title>De novo transcriptome assembly of four potential Pierce s Disease insect vectors from Arizona vineyards.</title>
        <authorList>
            <person name="Tassone E.E."/>
        </authorList>
    </citation>
    <scope>NUCLEOTIDE SEQUENCE</scope>
</reference>
<feature type="non-terminal residue" evidence="2">
    <location>
        <position position="129"/>
    </location>
</feature>
<gene>
    <name evidence="2" type="ORF">g.57401</name>
</gene>
<proteinExistence type="predicted"/>
<name>A0A1B6H9S8_9HEMI</name>
<organism evidence="2">
    <name type="scientific">Homalodisca liturata</name>
    <dbReference type="NCBI Taxonomy" id="320908"/>
    <lineage>
        <taxon>Eukaryota</taxon>
        <taxon>Metazoa</taxon>
        <taxon>Ecdysozoa</taxon>
        <taxon>Arthropoda</taxon>
        <taxon>Hexapoda</taxon>
        <taxon>Insecta</taxon>
        <taxon>Pterygota</taxon>
        <taxon>Neoptera</taxon>
        <taxon>Paraneoptera</taxon>
        <taxon>Hemiptera</taxon>
        <taxon>Auchenorrhyncha</taxon>
        <taxon>Membracoidea</taxon>
        <taxon>Cicadellidae</taxon>
        <taxon>Cicadellinae</taxon>
        <taxon>Proconiini</taxon>
        <taxon>Homalodisca</taxon>
    </lineage>
</organism>